<evidence type="ECO:0000259" key="9">
    <source>
        <dbReference type="PROSITE" id="PS50853"/>
    </source>
</evidence>
<evidence type="ECO:0000313" key="11">
    <source>
        <dbReference type="Proteomes" id="UP000440578"/>
    </source>
</evidence>
<sequence>MVHEASGNISSAVQEVGLAISNAVEKSRTESFFSADEDTSSMLLDDALQDLSESTTAPIGDRGATWRRLSDLETFGDGNVDTENILNVMSAIGSLKLLQQLAADSEFLTDAVGRVSMAAEQLRSRTPTADETAAPTPLEVRAVCGTLLASIDELTSTVRDLVSDAGCSELDSSLISKIEDYKDTLLTAIDKSNDVRSDAVERMKGLEDKIVVTEKTVEFKDALGELLNAVECALVERGPGSDAVVNLQAASCRHAAAKMVTAVTGVTGDRVLPERAQETIEANIATVAREAVAVTAHMRGSVPFAELLAVHPPLQERVNELRHIEQQTLSAPGALAEAAETTPVSEFNELFLGSEHRRDPRRRPRWTSRLQDKTTMAGTRVRLSCTCATDDDVSVEVDWYLNGALLRPESDQRLRAWLAADGAASLEISDVGLQDGGEYTCTARNMHGRASCTADLHVRAGAIEPRPGPPTFLTGLRVSYILEDDVLIIECQLAGHPAPRVTWLRDGAAVASSDRVHQTQADDGVCKLLVQSPQGGDDGKYTCLAENRVGSAEISEHITVPGGAQPRPAGSPERPARSAHTASRPVFLDALRDVEASQGRDLDLKVKVAAAAGHRRVTSPTYPERPSVTSERPAVTSAALERLARCAAPAHYHCPPAWRRLGMLRPRVVYLSRRHYRTGTWPGLAFSIAEYYPNRHLRARLRELGSPSPDISWLHNGQPVRPSARLRAWGRFPDYALSLHSLTAGDAGTYTCRAANAHGAATCSASVSLGAAGAGQPARIVEKPDDLIRVANGGDLLLTCRIAGEPRPKVAFHKGRQNLLASRRATLEVAGELCHLRMERLHFSDSGTYCVEAQNADGADRCYVLVRVKEPNRAQTPDWDSRTSSRLMASADLRRTQRFTQDVPGPLPGRPYTRDVGQNWVSLAWPRPLYNGGAPILSYKVEAWLKCEDAMWDMVGMSVICSMDIFDLKPDRTYIFRVTPRNRYGWGEGSCSLPVLVGRERVAPRFGRLLPATIKCLLGDCLELQCQVSGEPAPEVVWLRDGIPLPSGLCRLRVAHQGDLCRLSVSAVRPSDQATYTCQAVNTAGQASTFTRLTVVERELLLRADRAINSALESAAAAADRSPSEPLAPYFLVRPRERRVAVGSSVRLTCQVTGHPLPEVTWAKDGVPLQQNERFAMWHEAHHFHTLEITAARFDELGTYSAVASNEHGDITCSCTLVVDRGHLLYAGPELVRSLPEVTRVSATAGLELQARCTAYPAISVLWHRDGRRVRIARRQTLSLDGNGLATLRIGSASHGDAGNYSCTMSNEMGSVVTATRLVVQDSPDGPVEAPCFVRDPVSSHVLEGDSVTVTCEVVGDPAPEVTWRRQEPAQRGGDLPRSWCTATAPMW</sequence>
<dbReference type="SMART" id="SM00409">
    <property type="entry name" value="IG"/>
    <property type="match status" value="7"/>
</dbReference>
<feature type="region of interest" description="Disordered" evidence="7">
    <location>
        <begin position="555"/>
        <end position="584"/>
    </location>
</feature>
<evidence type="ECO:0000256" key="7">
    <source>
        <dbReference type="SAM" id="MobiDB-lite"/>
    </source>
</evidence>
<dbReference type="InterPro" id="IPR003961">
    <property type="entry name" value="FN3_dom"/>
</dbReference>
<dbReference type="InterPro" id="IPR036179">
    <property type="entry name" value="Ig-like_dom_sf"/>
</dbReference>
<dbReference type="Pfam" id="PF07679">
    <property type="entry name" value="I-set"/>
    <property type="match status" value="8"/>
</dbReference>
<dbReference type="SMART" id="SM00408">
    <property type="entry name" value="IGc2"/>
    <property type="match status" value="8"/>
</dbReference>
<dbReference type="Proteomes" id="UP000440578">
    <property type="component" value="Unassembled WGS sequence"/>
</dbReference>
<dbReference type="InterPro" id="IPR013783">
    <property type="entry name" value="Ig-like_fold"/>
</dbReference>
<dbReference type="InterPro" id="IPR003598">
    <property type="entry name" value="Ig_sub2"/>
</dbReference>
<feature type="domain" description="Fibronectin type-III" evidence="9">
    <location>
        <begin position="907"/>
        <end position="1000"/>
    </location>
</feature>
<keyword evidence="4" id="KW-0677">Repeat</keyword>
<comment type="similarity">
    <text evidence="2">Belongs to the protein kinase superfamily. CAMK Ser/Thr protein kinase family.</text>
</comment>
<dbReference type="InterPro" id="IPR003599">
    <property type="entry name" value="Ig_sub"/>
</dbReference>
<evidence type="ECO:0000256" key="5">
    <source>
        <dbReference type="ARBA" id="ARBA00023157"/>
    </source>
</evidence>
<evidence type="ECO:0000256" key="3">
    <source>
        <dbReference type="ARBA" id="ARBA00022490"/>
    </source>
</evidence>
<feature type="domain" description="Ig-like" evidence="8">
    <location>
        <begin position="364"/>
        <end position="457"/>
    </location>
</feature>
<evidence type="ECO:0000256" key="4">
    <source>
        <dbReference type="ARBA" id="ARBA00022737"/>
    </source>
</evidence>
<organism evidence="10 11">
    <name type="scientific">Amphibalanus amphitrite</name>
    <name type="common">Striped barnacle</name>
    <name type="synonym">Balanus amphitrite</name>
    <dbReference type="NCBI Taxonomy" id="1232801"/>
    <lineage>
        <taxon>Eukaryota</taxon>
        <taxon>Metazoa</taxon>
        <taxon>Ecdysozoa</taxon>
        <taxon>Arthropoda</taxon>
        <taxon>Crustacea</taxon>
        <taxon>Multicrustacea</taxon>
        <taxon>Cirripedia</taxon>
        <taxon>Thoracica</taxon>
        <taxon>Thoracicalcarea</taxon>
        <taxon>Balanomorpha</taxon>
        <taxon>Balanoidea</taxon>
        <taxon>Balanidae</taxon>
        <taxon>Amphibalaninae</taxon>
        <taxon>Amphibalanus</taxon>
    </lineage>
</organism>
<dbReference type="PANTHER" id="PTHR47633">
    <property type="entry name" value="IMMUNOGLOBULIN"/>
    <property type="match status" value="1"/>
</dbReference>
<dbReference type="FunFam" id="2.60.40.10:FF:000080">
    <property type="entry name" value="Myosin light chain kinase, smooth muscle"/>
    <property type="match status" value="2"/>
</dbReference>
<keyword evidence="11" id="KW-1185">Reference proteome</keyword>
<dbReference type="Pfam" id="PF00041">
    <property type="entry name" value="fn3"/>
    <property type="match status" value="1"/>
</dbReference>
<dbReference type="GO" id="GO:0005737">
    <property type="term" value="C:cytoplasm"/>
    <property type="evidence" value="ECO:0007669"/>
    <property type="project" value="UniProtKB-SubCell"/>
</dbReference>
<gene>
    <name evidence="10" type="primary">unc-89</name>
    <name evidence="10" type="ORF">FJT64_004066</name>
</gene>
<dbReference type="InterPro" id="IPR036116">
    <property type="entry name" value="FN3_sf"/>
</dbReference>
<protein>
    <submittedName>
        <fullName evidence="10">Muscle M-line assembly protein unc-89</fullName>
    </submittedName>
</protein>
<evidence type="ECO:0000256" key="2">
    <source>
        <dbReference type="ARBA" id="ARBA00006692"/>
    </source>
</evidence>
<dbReference type="SUPFAM" id="SSF48726">
    <property type="entry name" value="Immunoglobulin"/>
    <property type="match status" value="8"/>
</dbReference>
<evidence type="ECO:0000313" key="10">
    <source>
        <dbReference type="EMBL" id="KAF0298582.1"/>
    </source>
</evidence>
<feature type="domain" description="Ig-like" evidence="8">
    <location>
        <begin position="1004"/>
        <end position="1094"/>
    </location>
</feature>
<keyword evidence="3" id="KW-0963">Cytoplasm</keyword>
<dbReference type="EMBL" id="VIIS01001425">
    <property type="protein sequence ID" value="KAF0298582.1"/>
    <property type="molecule type" value="Genomic_DNA"/>
</dbReference>
<dbReference type="InterPro" id="IPR007110">
    <property type="entry name" value="Ig-like_dom"/>
</dbReference>
<feature type="domain" description="Ig-like" evidence="8">
    <location>
        <begin position="1129"/>
        <end position="1218"/>
    </location>
</feature>
<reference evidence="10 11" key="1">
    <citation type="submission" date="2019-07" db="EMBL/GenBank/DDBJ databases">
        <title>Draft genome assembly of a fouling barnacle, Amphibalanus amphitrite (Darwin, 1854): The first reference genome for Thecostraca.</title>
        <authorList>
            <person name="Kim W."/>
        </authorList>
    </citation>
    <scope>NUCLEOTIDE SEQUENCE [LARGE SCALE GENOMIC DNA]</scope>
    <source>
        <strain evidence="10">SNU_AA5</strain>
        <tissue evidence="10">Soma without cirri and trophi</tissue>
    </source>
</reference>
<name>A0A6A4W6D9_AMPAM</name>
<evidence type="ECO:0000256" key="6">
    <source>
        <dbReference type="ARBA" id="ARBA00023319"/>
    </source>
</evidence>
<feature type="domain" description="Ig-like" evidence="8">
    <location>
        <begin position="470"/>
        <end position="559"/>
    </location>
</feature>
<feature type="domain" description="Ig-like" evidence="8">
    <location>
        <begin position="1236"/>
        <end position="1319"/>
    </location>
</feature>
<dbReference type="SUPFAM" id="SSF49265">
    <property type="entry name" value="Fibronectin type III"/>
    <property type="match status" value="1"/>
</dbReference>
<dbReference type="FunFam" id="2.60.40.10:FF:000032">
    <property type="entry name" value="palladin isoform X1"/>
    <property type="match status" value="1"/>
</dbReference>
<proteinExistence type="inferred from homology"/>
<keyword evidence="6" id="KW-0393">Immunoglobulin domain</keyword>
<dbReference type="GO" id="GO:0030154">
    <property type="term" value="P:cell differentiation"/>
    <property type="evidence" value="ECO:0007669"/>
    <property type="project" value="UniProtKB-ARBA"/>
</dbReference>
<evidence type="ECO:0000259" key="8">
    <source>
        <dbReference type="PROSITE" id="PS50835"/>
    </source>
</evidence>
<comment type="subcellular location">
    <subcellularLocation>
        <location evidence="1">Cytoplasm</location>
    </subcellularLocation>
</comment>
<dbReference type="OrthoDB" id="6070751at2759"/>
<comment type="caution">
    <text evidence="10">The sequence shown here is derived from an EMBL/GenBank/DDBJ whole genome shotgun (WGS) entry which is preliminary data.</text>
</comment>
<dbReference type="PROSITE" id="PS50853">
    <property type="entry name" value="FN3"/>
    <property type="match status" value="1"/>
</dbReference>
<dbReference type="PROSITE" id="PS50835">
    <property type="entry name" value="IG_LIKE"/>
    <property type="match status" value="7"/>
</dbReference>
<dbReference type="Gene3D" id="2.60.40.10">
    <property type="entry name" value="Immunoglobulins"/>
    <property type="match status" value="9"/>
</dbReference>
<dbReference type="CDD" id="cd00063">
    <property type="entry name" value="FN3"/>
    <property type="match status" value="1"/>
</dbReference>
<dbReference type="InterPro" id="IPR013098">
    <property type="entry name" value="Ig_I-set"/>
</dbReference>
<dbReference type="FunFam" id="2.60.40.10:FF:000425">
    <property type="entry name" value="Myosin light chain kinase"/>
    <property type="match status" value="1"/>
</dbReference>
<feature type="domain" description="Ig-like" evidence="8">
    <location>
        <begin position="1331"/>
        <end position="1367"/>
    </location>
</feature>
<evidence type="ECO:0000256" key="1">
    <source>
        <dbReference type="ARBA" id="ARBA00004496"/>
    </source>
</evidence>
<accession>A0A6A4W6D9</accession>
<dbReference type="SMART" id="SM00060">
    <property type="entry name" value="FN3"/>
    <property type="match status" value="1"/>
</dbReference>
<keyword evidence="5" id="KW-1015">Disulfide bond</keyword>
<feature type="domain" description="Ig-like" evidence="8">
    <location>
        <begin position="666"/>
        <end position="768"/>
    </location>
</feature>
<dbReference type="GO" id="GO:0009653">
    <property type="term" value="P:anatomical structure morphogenesis"/>
    <property type="evidence" value="ECO:0007669"/>
    <property type="project" value="UniProtKB-ARBA"/>
</dbReference>